<dbReference type="EMBL" id="BMDJ01000019">
    <property type="protein sequence ID" value="GGI29492.1"/>
    <property type="molecule type" value="Genomic_DNA"/>
</dbReference>
<evidence type="ECO:0000256" key="1">
    <source>
        <dbReference type="SAM" id="Phobius"/>
    </source>
</evidence>
<evidence type="ECO:0000313" key="3">
    <source>
        <dbReference type="Proteomes" id="UP000645390"/>
    </source>
</evidence>
<feature type="transmembrane region" description="Helical" evidence="1">
    <location>
        <begin position="6"/>
        <end position="24"/>
    </location>
</feature>
<gene>
    <name evidence="2" type="ORF">GCM10008119_37900</name>
</gene>
<dbReference type="Proteomes" id="UP000645390">
    <property type="component" value="Unassembled WGS sequence"/>
</dbReference>
<sequence>MKRKDFLINGGILGFTVLLIPQILSCKNKLHLEVLIGQGTDILKEFEKTGDESLSLSFA</sequence>
<dbReference type="RefSeq" id="WP_188417508.1">
    <property type="nucleotide sequence ID" value="NZ_BMDJ01000019.1"/>
</dbReference>
<protein>
    <submittedName>
        <fullName evidence="2">Uncharacterized protein</fullName>
    </submittedName>
</protein>
<keyword evidence="1" id="KW-1133">Transmembrane helix</keyword>
<accession>A0ABQ2BM57</accession>
<name>A0ABQ2BM57_9SPHI</name>
<keyword evidence="3" id="KW-1185">Reference proteome</keyword>
<comment type="caution">
    <text evidence="2">The sequence shown here is derived from an EMBL/GenBank/DDBJ whole genome shotgun (WGS) entry which is preliminary data.</text>
</comment>
<organism evidence="2 3">
    <name type="scientific">Pedobacter mendelii</name>
    <dbReference type="NCBI Taxonomy" id="1908240"/>
    <lineage>
        <taxon>Bacteria</taxon>
        <taxon>Pseudomonadati</taxon>
        <taxon>Bacteroidota</taxon>
        <taxon>Sphingobacteriia</taxon>
        <taxon>Sphingobacteriales</taxon>
        <taxon>Sphingobacteriaceae</taxon>
        <taxon>Pedobacter</taxon>
    </lineage>
</organism>
<keyword evidence="1" id="KW-0472">Membrane</keyword>
<reference evidence="3" key="1">
    <citation type="journal article" date="2019" name="Int. J. Syst. Evol. Microbiol.">
        <title>The Global Catalogue of Microorganisms (GCM) 10K type strain sequencing project: providing services to taxonomists for standard genome sequencing and annotation.</title>
        <authorList>
            <consortium name="The Broad Institute Genomics Platform"/>
            <consortium name="The Broad Institute Genome Sequencing Center for Infectious Disease"/>
            <person name="Wu L."/>
            <person name="Ma J."/>
        </authorList>
    </citation>
    <scope>NUCLEOTIDE SEQUENCE [LARGE SCALE GENOMIC DNA]</scope>
    <source>
        <strain evidence="3">CCM 8939</strain>
    </source>
</reference>
<evidence type="ECO:0000313" key="2">
    <source>
        <dbReference type="EMBL" id="GGI29492.1"/>
    </source>
</evidence>
<proteinExistence type="predicted"/>
<keyword evidence="1" id="KW-0812">Transmembrane</keyword>